<dbReference type="EMBL" id="VIGI01000012">
    <property type="protein sequence ID" value="KAB8293263.1"/>
    <property type="molecule type" value="Genomic_DNA"/>
</dbReference>
<accession>A0A5N6JWE2</accession>
<dbReference type="InterPro" id="IPR036928">
    <property type="entry name" value="AS_sf"/>
</dbReference>
<name>A0A5N6JWE2_MONLA</name>
<dbReference type="OrthoDB" id="566138at2759"/>
<dbReference type="Gene3D" id="3.90.1300.10">
    <property type="entry name" value="Amidase signature (AS) domain"/>
    <property type="match status" value="1"/>
</dbReference>
<evidence type="ECO:0000259" key="1">
    <source>
        <dbReference type="Pfam" id="PF01425"/>
    </source>
</evidence>
<gene>
    <name evidence="2" type="ORF">EYC80_007594</name>
</gene>
<dbReference type="Proteomes" id="UP000326757">
    <property type="component" value="Unassembled WGS sequence"/>
</dbReference>
<dbReference type="Pfam" id="PF01425">
    <property type="entry name" value="Amidase"/>
    <property type="match status" value="1"/>
</dbReference>
<dbReference type="InterPro" id="IPR023631">
    <property type="entry name" value="Amidase_dom"/>
</dbReference>
<dbReference type="PANTHER" id="PTHR42678:SF34">
    <property type="entry name" value="OS04G0183300 PROTEIN"/>
    <property type="match status" value="1"/>
</dbReference>
<comment type="caution">
    <text evidence="2">The sequence shown here is derived from an EMBL/GenBank/DDBJ whole genome shotgun (WGS) entry which is preliminary data.</text>
</comment>
<feature type="domain" description="Amidase" evidence="1">
    <location>
        <begin position="2"/>
        <end position="213"/>
    </location>
</feature>
<proteinExistence type="predicted"/>
<dbReference type="SUPFAM" id="SSF75304">
    <property type="entry name" value="Amidase signature (AS) enzymes"/>
    <property type="match status" value="1"/>
</dbReference>
<reference evidence="2 3" key="1">
    <citation type="submission" date="2019-06" db="EMBL/GenBank/DDBJ databases">
        <title>Genome Sequence of the Brown Rot Fungal Pathogen Monilinia laxa.</title>
        <authorList>
            <person name="De Miccolis Angelini R.M."/>
            <person name="Landi L."/>
            <person name="Abate D."/>
            <person name="Pollastro S."/>
            <person name="Romanazzi G."/>
            <person name="Faretra F."/>
        </authorList>
    </citation>
    <scope>NUCLEOTIDE SEQUENCE [LARGE SCALE GENOMIC DNA]</scope>
    <source>
        <strain evidence="2 3">Mlax316</strain>
    </source>
</reference>
<sequence>MKTYIKRIEQVNSIVHVVSEINQNAMEVAREMDKERSCGSARGILHGVPILIKNLFFTTDGLKTTFGCSGFLEAIPAIEATTVIKLREQGAIILGITNGSQWANFRFTPGWSAVGGQCIGVYHKDQHPQDSSSGSAVGTALGLCAAALGSETCGSLILPAQKSAVVGIKPTVGLTSRYGLYSASDFQDTVGVLARSVKDGALVLTAIAGNRNKYPAL</sequence>
<dbReference type="AlphaFoldDB" id="A0A5N6JWE2"/>
<keyword evidence="3" id="KW-1185">Reference proteome</keyword>
<evidence type="ECO:0000313" key="2">
    <source>
        <dbReference type="EMBL" id="KAB8293263.1"/>
    </source>
</evidence>
<evidence type="ECO:0000313" key="3">
    <source>
        <dbReference type="Proteomes" id="UP000326757"/>
    </source>
</evidence>
<organism evidence="2 3">
    <name type="scientific">Monilinia laxa</name>
    <name type="common">Brown rot fungus</name>
    <name type="synonym">Sclerotinia laxa</name>
    <dbReference type="NCBI Taxonomy" id="61186"/>
    <lineage>
        <taxon>Eukaryota</taxon>
        <taxon>Fungi</taxon>
        <taxon>Dikarya</taxon>
        <taxon>Ascomycota</taxon>
        <taxon>Pezizomycotina</taxon>
        <taxon>Leotiomycetes</taxon>
        <taxon>Helotiales</taxon>
        <taxon>Sclerotiniaceae</taxon>
        <taxon>Monilinia</taxon>
    </lineage>
</organism>
<dbReference type="PANTHER" id="PTHR42678">
    <property type="entry name" value="AMIDASE"/>
    <property type="match status" value="1"/>
</dbReference>
<protein>
    <recommendedName>
        <fullName evidence="1">Amidase domain-containing protein</fullName>
    </recommendedName>
</protein>